<comment type="subcellular location">
    <subcellularLocation>
        <location evidence="1">Cell membrane</location>
        <topology evidence="1">Multi-pass membrane protein</topology>
    </subcellularLocation>
</comment>
<reference evidence="13 14" key="1">
    <citation type="submission" date="2018-06" db="EMBL/GenBank/DDBJ databases">
        <authorList>
            <consortium name="Pathogen Informatics"/>
            <person name="Doyle S."/>
        </authorList>
    </citation>
    <scope>NUCLEOTIDE SEQUENCE [LARGE SCALE GENOMIC DNA]</scope>
    <source>
        <strain evidence="13 14">NCTC13350</strain>
    </source>
</reference>
<proteinExistence type="inferred from homology"/>
<sequence>MSGFFMLPLLPRLRNRQKDRQKNRQNRVSRTPDIRQGETSECGIAALAIMLAHHGSTVTLEDLRQQAGSTRLGLTARQLITLARQNGFHAAAFRRTLEDLRRKPLPVIAHSRFIHFVVIEAVTDSHVRINDPGCGPLLLPLHEFAEDYTGIILTVQPLRTAEAERPQQHPLTAVLRPMRKGLALAALAALTLQGAVALAAFLLASNGPALTQTATPLLLLSAAGLAGGTAALARHRAGQSAGRALAQTVERQTRAFMATQDLDWFARRTSGQTANLMTFPAAAEAAGCRVSRTADAPGLLLLALAAGMGFGLSGLAVGLCGLGAALLTLTMTNRRGTLLSRMEGSLEELAQTPPAVPSPAMLAGIETWLCGGRSDELALRLAGSHAVSLDQAQRAGGRTARLNALLALLFLVSLGAAAVHGLAGAPAGSVLGLSLLAATLHRQAGKLSGLAPALTQLLALAATLCDLTDGTRPQTAEVLPRPASAELTLRLDGETIVLRPGETLAVTGAAGSGKSRLLRAIAGLEHMPGADISLNGTPISTAAEQWPGLVLHEDRPLPPFAGTVADNLRLGQSGLADETLMAALETVELWPVLAPRGGLALMLTPARPGLSGGQLRRLMVARCLLRRPQVLVLDETLDALETDLEERLRQRLTASGMALVLCGARALTADAVTHTLMLGGRDA</sequence>
<feature type="transmembrane region" description="Helical" evidence="10">
    <location>
        <begin position="405"/>
        <end position="438"/>
    </location>
</feature>
<comment type="similarity">
    <text evidence="2">Belongs to the ABC transporter superfamily.</text>
</comment>
<dbReference type="InterPro" id="IPR039421">
    <property type="entry name" value="Type_1_exporter"/>
</dbReference>
<evidence type="ECO:0000256" key="10">
    <source>
        <dbReference type="SAM" id="Phobius"/>
    </source>
</evidence>
<evidence type="ECO:0000259" key="12">
    <source>
        <dbReference type="PROSITE" id="PS50990"/>
    </source>
</evidence>
<dbReference type="PANTHER" id="PTHR24221:SF654">
    <property type="entry name" value="ATP-BINDING CASSETTE SUB-FAMILY B MEMBER 6"/>
    <property type="match status" value="1"/>
</dbReference>
<evidence type="ECO:0000256" key="4">
    <source>
        <dbReference type="ARBA" id="ARBA00022741"/>
    </source>
</evidence>
<name>A0A378ZXD9_9HYPH</name>
<dbReference type="SUPFAM" id="SSF90123">
    <property type="entry name" value="ABC transporter transmembrane region"/>
    <property type="match status" value="1"/>
</dbReference>
<keyword evidence="7 10" id="KW-0472">Membrane</keyword>
<feature type="domain" description="ABC transporter" evidence="11">
    <location>
        <begin position="473"/>
        <end position="683"/>
    </location>
</feature>
<keyword evidence="4" id="KW-0547">Nucleotide-binding</keyword>
<dbReference type="PROSITE" id="PS00211">
    <property type="entry name" value="ABC_TRANSPORTER_1"/>
    <property type="match status" value="1"/>
</dbReference>
<dbReference type="AlphaFoldDB" id="A0A378ZXD9"/>
<evidence type="ECO:0000313" key="14">
    <source>
        <dbReference type="Proteomes" id="UP000255000"/>
    </source>
</evidence>
<dbReference type="Pfam" id="PF00005">
    <property type="entry name" value="ABC_tran"/>
    <property type="match status" value="1"/>
</dbReference>
<keyword evidence="6 10" id="KW-1133">Transmembrane helix</keyword>
<dbReference type="GO" id="GO:0016887">
    <property type="term" value="F:ATP hydrolysis activity"/>
    <property type="evidence" value="ECO:0007669"/>
    <property type="project" value="InterPro"/>
</dbReference>
<dbReference type="GO" id="GO:0005886">
    <property type="term" value="C:plasma membrane"/>
    <property type="evidence" value="ECO:0007669"/>
    <property type="project" value="UniProtKB-SubCell"/>
</dbReference>
<dbReference type="GO" id="GO:0034040">
    <property type="term" value="F:ATPase-coupled lipid transmembrane transporter activity"/>
    <property type="evidence" value="ECO:0007669"/>
    <property type="project" value="TreeGrafter"/>
</dbReference>
<keyword evidence="13" id="KW-0378">Hydrolase</keyword>
<evidence type="ECO:0000256" key="7">
    <source>
        <dbReference type="ARBA" id="ARBA00023136"/>
    </source>
</evidence>
<evidence type="ECO:0000259" key="11">
    <source>
        <dbReference type="PROSITE" id="PS50893"/>
    </source>
</evidence>
<dbReference type="GO" id="GO:0005524">
    <property type="term" value="F:ATP binding"/>
    <property type="evidence" value="ECO:0007669"/>
    <property type="project" value="UniProtKB-KW"/>
</dbReference>
<organism evidence="13 14">
    <name type="scientific">Pannonibacter phragmitetus</name>
    <dbReference type="NCBI Taxonomy" id="121719"/>
    <lineage>
        <taxon>Bacteria</taxon>
        <taxon>Pseudomonadati</taxon>
        <taxon>Pseudomonadota</taxon>
        <taxon>Alphaproteobacteria</taxon>
        <taxon>Hyphomicrobiales</taxon>
        <taxon>Stappiaceae</taxon>
        <taxon>Pannonibacter</taxon>
    </lineage>
</organism>
<evidence type="ECO:0000256" key="8">
    <source>
        <dbReference type="ARBA" id="ARBA00043264"/>
    </source>
</evidence>
<dbReference type="GO" id="GO:0008233">
    <property type="term" value="F:peptidase activity"/>
    <property type="evidence" value="ECO:0007669"/>
    <property type="project" value="InterPro"/>
</dbReference>
<keyword evidence="5 13" id="KW-0067">ATP-binding</keyword>
<keyword evidence="8" id="KW-0080">Bacteriocin transport</keyword>
<dbReference type="PROSITE" id="PS50893">
    <property type="entry name" value="ABC_TRANSPORTER_2"/>
    <property type="match status" value="1"/>
</dbReference>
<dbReference type="GO" id="GO:0006508">
    <property type="term" value="P:proteolysis"/>
    <property type="evidence" value="ECO:0007669"/>
    <property type="project" value="InterPro"/>
</dbReference>
<evidence type="ECO:0000256" key="9">
    <source>
        <dbReference type="SAM" id="MobiDB-lite"/>
    </source>
</evidence>
<dbReference type="EC" id="3.4.22.-" evidence="13"/>
<feature type="region of interest" description="Disordered" evidence="9">
    <location>
        <begin position="15"/>
        <end position="35"/>
    </location>
</feature>
<gene>
    <name evidence="13" type="primary">lagD_1</name>
    <name evidence="13" type="ORF">NCTC13350_02431</name>
</gene>
<keyword evidence="8" id="KW-0813">Transport</keyword>
<dbReference type="InterPro" id="IPR027417">
    <property type="entry name" value="P-loop_NTPase"/>
</dbReference>
<keyword evidence="3 10" id="KW-0812">Transmembrane</keyword>
<dbReference type="InterPro" id="IPR003593">
    <property type="entry name" value="AAA+_ATPase"/>
</dbReference>
<evidence type="ECO:0000256" key="6">
    <source>
        <dbReference type="ARBA" id="ARBA00022989"/>
    </source>
</evidence>
<dbReference type="InterPro" id="IPR017871">
    <property type="entry name" value="ABC_transporter-like_CS"/>
</dbReference>
<evidence type="ECO:0000256" key="3">
    <source>
        <dbReference type="ARBA" id="ARBA00022692"/>
    </source>
</evidence>
<evidence type="ECO:0000256" key="2">
    <source>
        <dbReference type="ARBA" id="ARBA00005417"/>
    </source>
</evidence>
<dbReference type="OrthoDB" id="5288404at2"/>
<dbReference type="PANTHER" id="PTHR24221">
    <property type="entry name" value="ATP-BINDING CASSETTE SUB-FAMILY B"/>
    <property type="match status" value="1"/>
</dbReference>
<dbReference type="RefSeq" id="WP_019964773.1">
    <property type="nucleotide sequence ID" value="NZ_UGSK01000001.1"/>
</dbReference>
<dbReference type="GO" id="GO:0043213">
    <property type="term" value="P:bacteriocin transport"/>
    <property type="evidence" value="ECO:0007669"/>
    <property type="project" value="UniProtKB-KW"/>
</dbReference>
<dbReference type="InterPro" id="IPR003439">
    <property type="entry name" value="ABC_transporter-like_ATP-bd"/>
</dbReference>
<evidence type="ECO:0000256" key="1">
    <source>
        <dbReference type="ARBA" id="ARBA00004651"/>
    </source>
</evidence>
<dbReference type="SMART" id="SM00382">
    <property type="entry name" value="AAA"/>
    <property type="match status" value="1"/>
</dbReference>
<feature type="domain" description="Peptidase C39" evidence="12">
    <location>
        <begin position="36"/>
        <end position="155"/>
    </location>
</feature>
<dbReference type="Gene3D" id="1.20.1560.10">
    <property type="entry name" value="ABC transporter type 1, transmembrane domain"/>
    <property type="match status" value="1"/>
</dbReference>
<protein>
    <submittedName>
        <fullName evidence="13">Lactococcin-G-processing and transport ATP-binding protein LagD</fullName>
        <ecNumber evidence="13">3.4.22.-</ecNumber>
    </submittedName>
</protein>
<dbReference type="Proteomes" id="UP000255000">
    <property type="component" value="Unassembled WGS sequence"/>
</dbReference>
<feature type="transmembrane region" description="Helical" evidence="10">
    <location>
        <begin position="299"/>
        <end position="329"/>
    </location>
</feature>
<dbReference type="Gene3D" id="3.90.70.10">
    <property type="entry name" value="Cysteine proteinases"/>
    <property type="match status" value="1"/>
</dbReference>
<dbReference type="Gene3D" id="3.40.50.300">
    <property type="entry name" value="P-loop containing nucleotide triphosphate hydrolases"/>
    <property type="match status" value="1"/>
</dbReference>
<dbReference type="InterPro" id="IPR036640">
    <property type="entry name" value="ABC1_TM_sf"/>
</dbReference>
<evidence type="ECO:0000313" key="13">
    <source>
        <dbReference type="EMBL" id="SUB01490.1"/>
    </source>
</evidence>
<dbReference type="InterPro" id="IPR005074">
    <property type="entry name" value="Peptidase_C39"/>
</dbReference>
<dbReference type="SUPFAM" id="SSF52540">
    <property type="entry name" value="P-loop containing nucleoside triphosphate hydrolases"/>
    <property type="match status" value="1"/>
</dbReference>
<feature type="transmembrane region" description="Helical" evidence="10">
    <location>
        <begin position="216"/>
        <end position="233"/>
    </location>
</feature>
<keyword evidence="8" id="KW-0653">Protein transport</keyword>
<feature type="transmembrane region" description="Helical" evidence="10">
    <location>
        <begin position="182"/>
        <end position="204"/>
    </location>
</feature>
<accession>A0A378ZXD9</accession>
<dbReference type="EMBL" id="UGSK01000001">
    <property type="protein sequence ID" value="SUB01490.1"/>
    <property type="molecule type" value="Genomic_DNA"/>
</dbReference>
<dbReference type="Pfam" id="PF03412">
    <property type="entry name" value="Peptidase_C39"/>
    <property type="match status" value="1"/>
</dbReference>
<evidence type="ECO:0000256" key="5">
    <source>
        <dbReference type="ARBA" id="ARBA00022840"/>
    </source>
</evidence>
<dbReference type="PROSITE" id="PS50990">
    <property type="entry name" value="PEPTIDASE_C39"/>
    <property type="match status" value="1"/>
</dbReference>